<evidence type="ECO:0000313" key="11">
    <source>
        <dbReference type="EMBL" id="MBG6137452.1"/>
    </source>
</evidence>
<proteinExistence type="inferred from homology"/>
<evidence type="ECO:0000256" key="8">
    <source>
        <dbReference type="ARBA" id="ARBA00040914"/>
    </source>
</evidence>
<evidence type="ECO:0000256" key="5">
    <source>
        <dbReference type="ARBA" id="ARBA00022989"/>
    </source>
</evidence>
<dbReference type="PANTHER" id="PTHR23513:SF9">
    <property type="entry name" value="ENTEROBACTIN EXPORTER ENTS"/>
    <property type="match status" value="1"/>
</dbReference>
<feature type="transmembrane region" description="Helical" evidence="9">
    <location>
        <begin position="95"/>
        <end position="112"/>
    </location>
</feature>
<evidence type="ECO:0000313" key="12">
    <source>
        <dbReference type="Proteomes" id="UP000622552"/>
    </source>
</evidence>
<feature type="transmembrane region" description="Helical" evidence="9">
    <location>
        <begin position="253"/>
        <end position="272"/>
    </location>
</feature>
<keyword evidence="6 9" id="KW-0472">Membrane</keyword>
<feature type="transmembrane region" description="Helical" evidence="9">
    <location>
        <begin position="42"/>
        <end position="61"/>
    </location>
</feature>
<evidence type="ECO:0000256" key="2">
    <source>
        <dbReference type="ARBA" id="ARBA00022448"/>
    </source>
</evidence>
<comment type="subcellular location">
    <subcellularLocation>
        <location evidence="1">Cell inner membrane</location>
        <topology evidence="1">Multi-pass membrane protein</topology>
    </subcellularLocation>
</comment>
<dbReference type="EMBL" id="JADOUF010000001">
    <property type="protein sequence ID" value="MBG6137452.1"/>
    <property type="molecule type" value="Genomic_DNA"/>
</dbReference>
<name>A0A8J7GIP8_9ACTN</name>
<feature type="transmembrane region" description="Helical" evidence="9">
    <location>
        <begin position="368"/>
        <end position="390"/>
    </location>
</feature>
<keyword evidence="5 9" id="KW-1133">Transmembrane helix</keyword>
<dbReference type="GO" id="GO:0022857">
    <property type="term" value="F:transmembrane transporter activity"/>
    <property type="evidence" value="ECO:0007669"/>
    <property type="project" value="InterPro"/>
</dbReference>
<dbReference type="RefSeq" id="WP_197004322.1">
    <property type="nucleotide sequence ID" value="NZ_BONS01000020.1"/>
</dbReference>
<evidence type="ECO:0000256" key="4">
    <source>
        <dbReference type="ARBA" id="ARBA00022692"/>
    </source>
</evidence>
<feature type="transmembrane region" description="Helical" evidence="9">
    <location>
        <begin position="305"/>
        <end position="328"/>
    </location>
</feature>
<gene>
    <name evidence="11" type="ORF">IW245_003646</name>
</gene>
<dbReference type="SUPFAM" id="SSF103473">
    <property type="entry name" value="MFS general substrate transporter"/>
    <property type="match status" value="1"/>
</dbReference>
<feature type="transmembrane region" description="Helical" evidence="9">
    <location>
        <begin position="340"/>
        <end position="362"/>
    </location>
</feature>
<keyword evidence="12" id="KW-1185">Reference proteome</keyword>
<accession>A0A8J7GIP8</accession>
<feature type="transmembrane region" description="Helical" evidence="9">
    <location>
        <begin position="165"/>
        <end position="184"/>
    </location>
</feature>
<dbReference type="InterPro" id="IPR020846">
    <property type="entry name" value="MFS_dom"/>
</dbReference>
<dbReference type="PROSITE" id="PS50850">
    <property type="entry name" value="MFS"/>
    <property type="match status" value="1"/>
</dbReference>
<feature type="domain" description="Major facilitator superfamily (MFS) profile" evidence="10">
    <location>
        <begin position="214"/>
        <end position="406"/>
    </location>
</feature>
<organism evidence="11 12">
    <name type="scientific">Longispora fulva</name>
    <dbReference type="NCBI Taxonomy" id="619741"/>
    <lineage>
        <taxon>Bacteria</taxon>
        <taxon>Bacillati</taxon>
        <taxon>Actinomycetota</taxon>
        <taxon>Actinomycetes</taxon>
        <taxon>Micromonosporales</taxon>
        <taxon>Micromonosporaceae</taxon>
        <taxon>Longispora</taxon>
    </lineage>
</organism>
<dbReference type="CDD" id="cd06173">
    <property type="entry name" value="MFS_MefA_like"/>
    <property type="match status" value="1"/>
</dbReference>
<dbReference type="Gene3D" id="1.20.1250.20">
    <property type="entry name" value="MFS general substrate transporter like domains"/>
    <property type="match status" value="1"/>
</dbReference>
<feature type="transmembrane region" description="Helical" evidence="9">
    <location>
        <begin position="279"/>
        <end position="299"/>
    </location>
</feature>
<evidence type="ECO:0000259" key="10">
    <source>
        <dbReference type="PROSITE" id="PS50850"/>
    </source>
</evidence>
<dbReference type="PANTHER" id="PTHR23513">
    <property type="entry name" value="INTEGRAL MEMBRANE EFFLUX PROTEIN-RELATED"/>
    <property type="match status" value="1"/>
</dbReference>
<evidence type="ECO:0000256" key="9">
    <source>
        <dbReference type="SAM" id="Phobius"/>
    </source>
</evidence>
<keyword evidence="2" id="KW-0813">Transport</keyword>
<dbReference type="AlphaFoldDB" id="A0A8J7GIP8"/>
<dbReference type="InterPro" id="IPR011701">
    <property type="entry name" value="MFS"/>
</dbReference>
<dbReference type="GO" id="GO:0005886">
    <property type="term" value="C:plasma membrane"/>
    <property type="evidence" value="ECO:0007669"/>
    <property type="project" value="UniProtKB-SubCell"/>
</dbReference>
<keyword evidence="3" id="KW-1003">Cell membrane</keyword>
<evidence type="ECO:0000256" key="6">
    <source>
        <dbReference type="ARBA" id="ARBA00023136"/>
    </source>
</evidence>
<dbReference type="InterPro" id="IPR036259">
    <property type="entry name" value="MFS_trans_sf"/>
</dbReference>
<feature type="transmembrane region" description="Helical" evidence="9">
    <location>
        <begin position="215"/>
        <end position="241"/>
    </location>
</feature>
<comment type="caution">
    <text evidence="11">The sequence shown here is derived from an EMBL/GenBank/DDBJ whole genome shotgun (WGS) entry which is preliminary data.</text>
</comment>
<dbReference type="Proteomes" id="UP000622552">
    <property type="component" value="Unassembled WGS sequence"/>
</dbReference>
<keyword evidence="4 9" id="KW-0812">Transmembrane</keyword>
<sequence>MRRRTGLIALLAADTVAALGIQMSVVAIPWLVLVMTNSPAKMGLAAGAEIVCYVLSGIFAAPVADRFGTRRTAIAAETGSAAALATVALLPHLHFGVLLVLVAVSGGLRGVGDRVKHVMMRPMAEIADAPMIRVTSVYESLTRVAMLVGAPLAGVLISAMSAAHVVGLTAVTFAGCALLVTLFVRPPDAGPAEAREPYLTALRGGVRTLLGDRMLVTMTLILFASNLFTQAAVVVFVPLWVRDVAHTSTALGLVDGAFAGGVLLGSMVFTLLATRVPQYLAFTLGAILGGAPRLLVLGLSDNLAVVMGVTLLSGVAMCAVNPVYGAALYRRVPAALQTRVFGLVTAVCFSGIPLGGILAGWAVPGFGLTGTVLSFGVVFLVVSLVPLLGVRGRDPLGVPERETAAA</sequence>
<reference evidence="11" key="1">
    <citation type="submission" date="2020-11" db="EMBL/GenBank/DDBJ databases">
        <title>Sequencing the genomes of 1000 actinobacteria strains.</title>
        <authorList>
            <person name="Klenk H.-P."/>
        </authorList>
    </citation>
    <scope>NUCLEOTIDE SEQUENCE</scope>
    <source>
        <strain evidence="11">DSM 45356</strain>
    </source>
</reference>
<evidence type="ECO:0000256" key="7">
    <source>
        <dbReference type="ARBA" id="ARBA00038075"/>
    </source>
</evidence>
<protein>
    <recommendedName>
        <fullName evidence="8">Multidrug efflux pump Tap</fullName>
    </recommendedName>
</protein>
<evidence type="ECO:0000256" key="1">
    <source>
        <dbReference type="ARBA" id="ARBA00004429"/>
    </source>
</evidence>
<evidence type="ECO:0000256" key="3">
    <source>
        <dbReference type="ARBA" id="ARBA00022475"/>
    </source>
</evidence>
<dbReference type="Pfam" id="PF07690">
    <property type="entry name" value="MFS_1"/>
    <property type="match status" value="1"/>
</dbReference>
<comment type="similarity">
    <text evidence="7">Belongs to the major facilitator superfamily. Drug:H(+) antiporter-3 (DHA3) (TC 2.A.1.21) family.</text>
</comment>